<proteinExistence type="predicted"/>
<organism evidence="2 3">
    <name type="scientific">Champsocephalus esox</name>
    <name type="common">pike icefish</name>
    <dbReference type="NCBI Taxonomy" id="159716"/>
    <lineage>
        <taxon>Eukaryota</taxon>
        <taxon>Metazoa</taxon>
        <taxon>Chordata</taxon>
        <taxon>Craniata</taxon>
        <taxon>Vertebrata</taxon>
        <taxon>Euteleostomi</taxon>
        <taxon>Actinopterygii</taxon>
        <taxon>Neopterygii</taxon>
        <taxon>Teleostei</taxon>
        <taxon>Neoteleostei</taxon>
        <taxon>Acanthomorphata</taxon>
        <taxon>Eupercaria</taxon>
        <taxon>Perciformes</taxon>
        <taxon>Notothenioidei</taxon>
        <taxon>Channichthyidae</taxon>
        <taxon>Champsocephalus</taxon>
    </lineage>
</organism>
<evidence type="ECO:0000256" key="1">
    <source>
        <dbReference type="SAM" id="MobiDB-lite"/>
    </source>
</evidence>
<feature type="region of interest" description="Disordered" evidence="1">
    <location>
        <begin position="43"/>
        <end position="87"/>
    </location>
</feature>
<comment type="caution">
    <text evidence="2">The sequence shown here is derived from an EMBL/GenBank/DDBJ whole genome shotgun (WGS) entry which is preliminary data.</text>
</comment>
<gene>
    <name evidence="2" type="ORF">CesoFtcFv8_007269</name>
</gene>
<protein>
    <submittedName>
        <fullName evidence="2">Uncharacterized protein</fullName>
    </submittedName>
</protein>
<sequence>MLPVAMPASPVFFSRNNCVETEAPTPNFLLWIFSGITLHHPPILQEKRRGQPPRQYRQRKQTPFVPPAPSQRRPRYMIHPSSLLQPS</sequence>
<dbReference type="AlphaFoldDB" id="A0AAN8CDN2"/>
<evidence type="ECO:0000313" key="2">
    <source>
        <dbReference type="EMBL" id="KAK5901961.1"/>
    </source>
</evidence>
<name>A0AAN8CDN2_9TELE</name>
<keyword evidence="3" id="KW-1185">Reference proteome</keyword>
<dbReference type="EMBL" id="JAULUE010002051">
    <property type="protein sequence ID" value="KAK5901961.1"/>
    <property type="molecule type" value="Genomic_DNA"/>
</dbReference>
<evidence type="ECO:0000313" key="3">
    <source>
        <dbReference type="Proteomes" id="UP001335648"/>
    </source>
</evidence>
<accession>A0AAN8CDN2</accession>
<dbReference type="Proteomes" id="UP001335648">
    <property type="component" value="Unassembled WGS sequence"/>
</dbReference>
<reference evidence="2 3" key="1">
    <citation type="journal article" date="2023" name="Mol. Biol. Evol.">
        <title>Genomics of Secondarily Temperate Adaptation in the Only Non-Antarctic Icefish.</title>
        <authorList>
            <person name="Rivera-Colon A.G."/>
            <person name="Rayamajhi N."/>
            <person name="Minhas B.F."/>
            <person name="Madrigal G."/>
            <person name="Bilyk K.T."/>
            <person name="Yoon V."/>
            <person name="Hune M."/>
            <person name="Gregory S."/>
            <person name="Cheng C.H.C."/>
            <person name="Catchen J.M."/>
        </authorList>
    </citation>
    <scope>NUCLEOTIDE SEQUENCE [LARGE SCALE GENOMIC DNA]</scope>
    <source>
        <strain evidence="2">JC2023a</strain>
    </source>
</reference>